<dbReference type="GO" id="GO:0004842">
    <property type="term" value="F:ubiquitin-protein transferase activity"/>
    <property type="evidence" value="ECO:0007669"/>
    <property type="project" value="InterPro"/>
</dbReference>
<reference evidence="5 6" key="1">
    <citation type="journal article" date="2009" name="Science">
        <title>Green evolution and dynamic adaptations revealed by genomes of the marine picoeukaryotes Micromonas.</title>
        <authorList>
            <person name="Worden A.Z."/>
            <person name="Lee J.H."/>
            <person name="Mock T."/>
            <person name="Rouze P."/>
            <person name="Simmons M.P."/>
            <person name="Aerts A.L."/>
            <person name="Allen A.E."/>
            <person name="Cuvelier M.L."/>
            <person name="Derelle E."/>
            <person name="Everett M.V."/>
            <person name="Foulon E."/>
            <person name="Grimwood J."/>
            <person name="Gundlach H."/>
            <person name="Henrissat B."/>
            <person name="Napoli C."/>
            <person name="McDonald S.M."/>
            <person name="Parker M.S."/>
            <person name="Rombauts S."/>
            <person name="Salamov A."/>
            <person name="Von Dassow P."/>
            <person name="Badger J.H."/>
            <person name="Coutinho P.M."/>
            <person name="Demir E."/>
            <person name="Dubchak I."/>
            <person name="Gentemann C."/>
            <person name="Eikrem W."/>
            <person name="Gready J.E."/>
            <person name="John U."/>
            <person name="Lanier W."/>
            <person name="Lindquist E.A."/>
            <person name="Lucas S."/>
            <person name="Mayer K.F."/>
            <person name="Moreau H."/>
            <person name="Not F."/>
            <person name="Otillar R."/>
            <person name="Panaud O."/>
            <person name="Pangilinan J."/>
            <person name="Paulsen I."/>
            <person name="Piegu B."/>
            <person name="Poliakov A."/>
            <person name="Robbens S."/>
            <person name="Schmutz J."/>
            <person name="Toulza E."/>
            <person name="Wyss T."/>
            <person name="Zelensky A."/>
            <person name="Zhou K."/>
            <person name="Armbrust E.V."/>
            <person name="Bhattacharya D."/>
            <person name="Goodenough U.W."/>
            <person name="Van de Peer Y."/>
            <person name="Grigoriev I.V."/>
        </authorList>
    </citation>
    <scope>NUCLEOTIDE SEQUENCE [LARGE SCALE GENOMIC DNA]</scope>
    <source>
        <strain evidence="6">RCC299 / NOUM17</strain>
    </source>
</reference>
<evidence type="ECO:0000259" key="4">
    <source>
        <dbReference type="Pfam" id="PF13934"/>
    </source>
</evidence>
<accession>C1E8J3</accession>
<evidence type="ECO:0000256" key="1">
    <source>
        <dbReference type="ARBA" id="ARBA00004123"/>
    </source>
</evidence>
<feature type="domain" description="ELYS-like" evidence="4">
    <location>
        <begin position="619"/>
        <end position="870"/>
    </location>
</feature>
<dbReference type="Pfam" id="PF13934">
    <property type="entry name" value="ELYS"/>
    <property type="match status" value="1"/>
</dbReference>
<dbReference type="eggNOG" id="ENOG502QUFI">
    <property type="taxonomic scope" value="Eukaryota"/>
</dbReference>
<evidence type="ECO:0000256" key="3">
    <source>
        <dbReference type="SAM" id="MobiDB-lite"/>
    </source>
</evidence>
<dbReference type="InterPro" id="IPR025151">
    <property type="entry name" value="ELYS_dom"/>
</dbReference>
<name>C1E8J3_MICCC</name>
<dbReference type="EMBL" id="CP001327">
    <property type="protein sequence ID" value="ACO64523.1"/>
    <property type="molecule type" value="Genomic_DNA"/>
</dbReference>
<feature type="region of interest" description="Disordered" evidence="3">
    <location>
        <begin position="117"/>
        <end position="188"/>
    </location>
</feature>
<evidence type="ECO:0000313" key="5">
    <source>
        <dbReference type="EMBL" id="ACO64523.1"/>
    </source>
</evidence>
<dbReference type="OrthoDB" id="498704at2759"/>
<feature type="compositionally biased region" description="Low complexity" evidence="3">
    <location>
        <begin position="283"/>
        <end position="299"/>
    </location>
</feature>
<comment type="subcellular location">
    <subcellularLocation>
        <location evidence="1">Nucleus</location>
    </subcellularLocation>
</comment>
<gene>
    <name evidence="5" type="ORF">MICPUN_101053</name>
</gene>
<dbReference type="InParanoid" id="C1E8J3"/>
<dbReference type="RefSeq" id="XP_002503265.1">
    <property type="nucleotide sequence ID" value="XM_002503219.1"/>
</dbReference>
<dbReference type="GO" id="GO:0016567">
    <property type="term" value="P:protein ubiquitination"/>
    <property type="evidence" value="ECO:0007669"/>
    <property type="project" value="InterPro"/>
</dbReference>
<evidence type="ECO:0000313" key="6">
    <source>
        <dbReference type="Proteomes" id="UP000002009"/>
    </source>
</evidence>
<sequence>MNSSSDRLALAGHSLRSVSASVKMRHGLALPPEPGIPASSHGSGVPVLKSSHLLSIRIPPASNAPCAALLTTFRNGSDGVAGGLGPTGSHSCDHSASAAGRDPLAYSAAASAALASQNWPPRPATGDGPLSSRANAFAANPTSPAPHRAIAALKSSRCATVGGPPRKPARSAVVGTSMPPFSATPAAPPAASARLLASTAAGQSARAPSARLLPSCASARVNAPARSRLPGPEDSSASSRMSVASAYARSASVHRESPPRHVALEYIQFPPVGVASSPDRLASRTTSSQTSSAISASGSCDARDARLDASDARAGRAGMGMDAPTPAARNSARLPDDNDRPSEAPLEMAFRNALPPREQALAELAMCDPADLSKVQKLRVIHSRCAQAGVLTGASVSSASATAHAASAAGDGASDVAKLHQLFDAAVANGMPQLVCHYVDEVCGHDDFSSPDGVEAYLQDGEMVAEWAASSLRSAEQALDQAAALRTQGAADEVDRAGAVFEALRDVLVALGADPAAGGDSAEAADAATSTQLAQLSADGSPGFQRRLQVAHDDAARRMQHAAALSWALREGLVAGAAASQDRYGGPAQWASEVTVRRAAAAAAAAAADLPPDADGGGLFLDDLLAGVGVHAPPYPFKSATEAAERVFRHGSAAPAALVAKQSLFLYYLLDAGLPPDGAPARFASHVRLHPRLFVETRCAALLDDHSRGSSLELACALLPGASHPGLPLRFVATLAARGKPADALAVARARRSDVAAGFKGRNLTHSNGTVGVGGTGDASTGGADGYVTDATVEAELGVAVRLECGLATEAFVCARDAVAAAPHASRRAVADKLVARLASHAAARGALESVLDLPFDGELEPALMSWLDSNAGTAAGAAEHLGVVYYLTRGRTTEAAARAAALAGGARALPADALAALEAAVRSMPESMQRLHLVGAAEARDEAGGGKRALARGLVVQPATPMDFAKTPAGAILPSEKSPSAGGVLRAMGGALAEGEPKSAGGHVPFFAAPLAASAAAANTLGEAGLDSGLDAGVSEDGAIDASPGPLARAADETGRPGRAATGGGGDAWTALDLRGDGDGEDEAMDVDADDGDDAGDGSDGSDGSDEGFRGARRVEGPRARGGV</sequence>
<dbReference type="Proteomes" id="UP000002009">
    <property type="component" value="Chromosome 6"/>
</dbReference>
<feature type="region of interest" description="Disordered" evidence="3">
    <location>
        <begin position="1036"/>
        <end position="1125"/>
    </location>
</feature>
<proteinExistence type="predicted"/>
<dbReference type="AlphaFoldDB" id="C1E8J3"/>
<keyword evidence="6" id="KW-1185">Reference proteome</keyword>
<dbReference type="InterPro" id="IPR044718">
    <property type="entry name" value="HOS1"/>
</dbReference>
<organism evidence="5 6">
    <name type="scientific">Micromonas commoda (strain RCC299 / NOUM17 / CCMP2709)</name>
    <name type="common">Picoplanktonic green alga</name>
    <dbReference type="NCBI Taxonomy" id="296587"/>
    <lineage>
        <taxon>Eukaryota</taxon>
        <taxon>Viridiplantae</taxon>
        <taxon>Chlorophyta</taxon>
        <taxon>Mamiellophyceae</taxon>
        <taxon>Mamiellales</taxon>
        <taxon>Mamiellaceae</taxon>
        <taxon>Micromonas</taxon>
    </lineage>
</organism>
<evidence type="ECO:0000256" key="2">
    <source>
        <dbReference type="ARBA" id="ARBA00023242"/>
    </source>
</evidence>
<dbReference type="STRING" id="296587.C1E8J3"/>
<feature type="compositionally biased region" description="Basic and acidic residues" evidence="3">
    <location>
        <begin position="301"/>
        <end position="314"/>
    </location>
</feature>
<feature type="compositionally biased region" description="Low complexity" evidence="3">
    <location>
        <begin position="179"/>
        <end position="188"/>
    </location>
</feature>
<feature type="compositionally biased region" description="Acidic residues" evidence="3">
    <location>
        <begin position="1080"/>
        <end position="1098"/>
    </location>
</feature>
<protein>
    <recommendedName>
        <fullName evidence="4">ELYS-like domain-containing protein</fullName>
    </recommendedName>
</protein>
<dbReference type="PANTHER" id="PTHR47358">
    <property type="entry name" value="E3 UBIQUITIN-PROTEIN LIGASE HOS1"/>
    <property type="match status" value="1"/>
</dbReference>
<dbReference type="GO" id="GO:0005634">
    <property type="term" value="C:nucleus"/>
    <property type="evidence" value="ECO:0007669"/>
    <property type="project" value="UniProtKB-SubCell"/>
</dbReference>
<dbReference type="OMA" id="VCHYVDE"/>
<feature type="compositionally biased region" description="Basic and acidic residues" evidence="3">
    <location>
        <begin position="1108"/>
        <end position="1125"/>
    </location>
</feature>
<dbReference type="KEGG" id="mis:MICPUN_101053"/>
<feature type="region of interest" description="Disordered" evidence="3">
    <location>
        <begin position="275"/>
        <end position="343"/>
    </location>
</feature>
<dbReference type="GeneID" id="8244192"/>
<keyword evidence="2" id="KW-0539">Nucleus</keyword>